<dbReference type="Pfam" id="PF01425">
    <property type="entry name" value="Amidase"/>
    <property type="match status" value="1"/>
</dbReference>
<reference evidence="5 6" key="1">
    <citation type="journal article" date="2014" name="Int. J. Syst. Evol. Microbiol.">
        <title>Complete genome sequence of Corynebacterium casei LMG S-19264T (=DSM 44701T), isolated from a smear-ripened cheese.</title>
        <authorList>
            <consortium name="US DOE Joint Genome Institute (JGI-PGF)"/>
            <person name="Walter F."/>
            <person name="Albersmeier A."/>
            <person name="Kalinowski J."/>
            <person name="Ruckert C."/>
        </authorList>
    </citation>
    <scope>NUCLEOTIDE SEQUENCE [LARGE SCALE GENOMIC DNA]</scope>
    <source>
        <strain evidence="5 6">CGMCC 1.15896</strain>
    </source>
</reference>
<comment type="function">
    <text evidence="1">Hydrolyzes indole-3-acetamide (IAM) into indole-3-acetic acid (IAA).</text>
</comment>
<dbReference type="InterPro" id="IPR036928">
    <property type="entry name" value="AS_sf"/>
</dbReference>
<proteinExistence type="inferred from homology"/>
<evidence type="ECO:0000256" key="1">
    <source>
        <dbReference type="ARBA" id="ARBA00003871"/>
    </source>
</evidence>
<evidence type="ECO:0000256" key="3">
    <source>
        <dbReference type="ARBA" id="ARBA00021874"/>
    </source>
</evidence>
<dbReference type="Proteomes" id="UP000596977">
    <property type="component" value="Unassembled WGS sequence"/>
</dbReference>
<dbReference type="RefSeq" id="WP_127072681.1">
    <property type="nucleotide sequence ID" value="NZ_BMKB01000002.1"/>
</dbReference>
<dbReference type="Gene3D" id="3.90.1300.10">
    <property type="entry name" value="Amidase signature (AS) domain"/>
    <property type="match status" value="1"/>
</dbReference>
<evidence type="ECO:0000256" key="2">
    <source>
        <dbReference type="ARBA" id="ARBA00009199"/>
    </source>
</evidence>
<comment type="similarity">
    <text evidence="2">Belongs to the amidase family.</text>
</comment>
<comment type="caution">
    <text evidence="5">The sequence shown here is derived from an EMBL/GenBank/DDBJ whole genome shotgun (WGS) entry which is preliminary data.</text>
</comment>
<dbReference type="OrthoDB" id="8438154at2"/>
<sequence>MNSDILECDATEQARLIADGEISAGELIEASISRIESYDGRINAVTQRFFDEARKNADGSLVDGPFRGVPFLVKDFYCHMKGTPTTGSARLLEDNVIDHDSELMRRYRQAGFVTLGKTNVPEMVSVGTTEPAWRGATRNPWNFDHTPGGSSGGAAAAVAAQYVAAAHANDGAGSIRIPASCCGLFGLKPSRGRVTLGPDVGESIGGITAEHVVTRSVRDSAAILDATCGPMVGDPYVAPPPPRPFLESVRNPQAGLRIAVSSGAPDGTNVAAECVAAVEEAANLCRSLGHHVEEITSPIDGPGFRAALSDFWPMTVTRGLVALAEQRGTNPDVLVRDLEPFNQYLFSKGITRRAVDYIQDLVRFQGMARVFGHFFEKYDIWLSPTLPFAPPKLGYFDAGILGGEESWQRVLDSFAFTAPANVTGLPSASVPMSWTGDNLPIGVQLTARLNDEASLFNLAGQMEIAKPWSGRRPEL</sequence>
<gene>
    <name evidence="5" type="primary">gatA</name>
    <name evidence="5" type="ORF">GCM10011499_11780</name>
</gene>
<dbReference type="AlphaFoldDB" id="A0A916R9G9"/>
<dbReference type="InterPro" id="IPR023631">
    <property type="entry name" value="Amidase_dom"/>
</dbReference>
<dbReference type="SUPFAM" id="SSF75304">
    <property type="entry name" value="Amidase signature (AS) enzymes"/>
    <property type="match status" value="1"/>
</dbReference>
<feature type="domain" description="Amidase" evidence="4">
    <location>
        <begin position="26"/>
        <end position="455"/>
    </location>
</feature>
<evidence type="ECO:0000313" key="6">
    <source>
        <dbReference type="Proteomes" id="UP000596977"/>
    </source>
</evidence>
<dbReference type="EMBL" id="BMKB01000002">
    <property type="protein sequence ID" value="GGA43822.1"/>
    <property type="molecule type" value="Genomic_DNA"/>
</dbReference>
<accession>A0A916R9G9</accession>
<dbReference type="InterPro" id="IPR000120">
    <property type="entry name" value="Amidase"/>
</dbReference>
<name>A0A916R9G9_9HYPH</name>
<dbReference type="InterPro" id="IPR020556">
    <property type="entry name" value="Amidase_CS"/>
</dbReference>
<protein>
    <recommendedName>
        <fullName evidence="3">Indoleacetamide hydrolase</fullName>
    </recommendedName>
</protein>
<dbReference type="PROSITE" id="PS00571">
    <property type="entry name" value="AMIDASES"/>
    <property type="match status" value="1"/>
</dbReference>
<evidence type="ECO:0000313" key="5">
    <source>
        <dbReference type="EMBL" id="GGA43822.1"/>
    </source>
</evidence>
<organism evidence="5 6">
    <name type="scientific">Pelagibacterium lentulum</name>
    <dbReference type="NCBI Taxonomy" id="2029865"/>
    <lineage>
        <taxon>Bacteria</taxon>
        <taxon>Pseudomonadati</taxon>
        <taxon>Pseudomonadota</taxon>
        <taxon>Alphaproteobacteria</taxon>
        <taxon>Hyphomicrobiales</taxon>
        <taxon>Devosiaceae</taxon>
        <taxon>Pelagibacterium</taxon>
    </lineage>
</organism>
<dbReference type="PANTHER" id="PTHR11895:SF7">
    <property type="entry name" value="GLUTAMYL-TRNA(GLN) AMIDOTRANSFERASE SUBUNIT A, MITOCHONDRIAL"/>
    <property type="match status" value="1"/>
</dbReference>
<keyword evidence="6" id="KW-1185">Reference proteome</keyword>
<dbReference type="PANTHER" id="PTHR11895">
    <property type="entry name" value="TRANSAMIDASE"/>
    <property type="match status" value="1"/>
</dbReference>
<dbReference type="GO" id="GO:0003824">
    <property type="term" value="F:catalytic activity"/>
    <property type="evidence" value="ECO:0007669"/>
    <property type="project" value="InterPro"/>
</dbReference>
<evidence type="ECO:0000259" key="4">
    <source>
        <dbReference type="Pfam" id="PF01425"/>
    </source>
</evidence>